<dbReference type="PANTHER" id="PTHR11091">
    <property type="entry name" value="OXIDOREDUCTASE-RELATED"/>
    <property type="match status" value="1"/>
</dbReference>
<organism evidence="3 4">
    <name type="scientific">Pseudonocardia halophobica</name>
    <dbReference type="NCBI Taxonomy" id="29401"/>
    <lineage>
        <taxon>Bacteria</taxon>
        <taxon>Bacillati</taxon>
        <taxon>Actinomycetota</taxon>
        <taxon>Actinomycetes</taxon>
        <taxon>Pseudonocardiales</taxon>
        <taxon>Pseudonocardiaceae</taxon>
        <taxon>Pseudonocardia</taxon>
    </lineage>
</organism>
<keyword evidence="4" id="KW-1185">Reference proteome</keyword>
<protein>
    <submittedName>
        <fullName evidence="3">Lactate dehydrogenase</fullName>
    </submittedName>
</protein>
<comment type="caution">
    <text evidence="3">The sequence shown here is derived from an EMBL/GenBank/DDBJ whole genome shotgun (WGS) entry which is preliminary data.</text>
</comment>
<dbReference type="InterPro" id="IPR043143">
    <property type="entry name" value="Mal/L-sulf/L-lact_DH-like_NADP"/>
</dbReference>
<comment type="similarity">
    <text evidence="1">Belongs to the LDH2/MDH2 oxidoreductase family.</text>
</comment>
<dbReference type="Gene3D" id="3.30.1370.60">
    <property type="entry name" value="Hypothetical oxidoreductase yiak, domain 2"/>
    <property type="match status" value="1"/>
</dbReference>
<dbReference type="Proteomes" id="UP001143463">
    <property type="component" value="Unassembled WGS sequence"/>
</dbReference>
<dbReference type="GO" id="GO:0016491">
    <property type="term" value="F:oxidoreductase activity"/>
    <property type="evidence" value="ECO:0007669"/>
    <property type="project" value="UniProtKB-KW"/>
</dbReference>
<dbReference type="InterPro" id="IPR036111">
    <property type="entry name" value="Mal/L-sulfo/L-lacto_DH-like_sf"/>
</dbReference>
<accession>A0A9W6L3J5</accession>
<keyword evidence="2" id="KW-0560">Oxidoreductase</keyword>
<dbReference type="PANTHER" id="PTHR11091:SF0">
    <property type="entry name" value="MALATE DEHYDROGENASE"/>
    <property type="match status" value="1"/>
</dbReference>
<sequence>MPGSTTTSAPTVVLTLDDALRVLTEALVGSGYTTVEAAVIADHLMDCELRGLSYAGLARAVSIIERLRATEPPQPIRVDRQTPVSAALDGGDHVGYLVAARAMEIGLEKARAQGVAVVGARRTWYTGMFSYYLERIVDAGFVGMIAGSGPAVVAPYGGTEARFSTNPIAFGFPTADGPVIWDIGTSSITHAEVTLAARLGEPLPEGKAYDPAGHPTTDPAAALQGAFAVWGGHKGSGLALVVHLLGMLAGASAAPEGVSDCGLLAVIVDPSALGDAADFGARAADFAESVRATRPLEGGTAVRVPFDRSAALRAETLRRGTIEVTAPVVDTLHQIALAH</sequence>
<evidence type="ECO:0000313" key="4">
    <source>
        <dbReference type="Proteomes" id="UP001143463"/>
    </source>
</evidence>
<dbReference type="AlphaFoldDB" id="A0A9W6L3J5"/>
<dbReference type="InterPro" id="IPR003767">
    <property type="entry name" value="Malate/L-lactate_DH-like"/>
</dbReference>
<dbReference type="SUPFAM" id="SSF89733">
    <property type="entry name" value="L-sulfolactate dehydrogenase-like"/>
    <property type="match status" value="1"/>
</dbReference>
<dbReference type="EMBL" id="BSFQ01000013">
    <property type="protein sequence ID" value="GLL12240.1"/>
    <property type="molecule type" value="Genomic_DNA"/>
</dbReference>
<evidence type="ECO:0000313" key="3">
    <source>
        <dbReference type="EMBL" id="GLL12240.1"/>
    </source>
</evidence>
<dbReference type="RefSeq" id="WP_051737385.1">
    <property type="nucleotide sequence ID" value="NZ_BAAAUZ010000077.1"/>
</dbReference>
<name>A0A9W6L3J5_9PSEU</name>
<dbReference type="InterPro" id="IPR043144">
    <property type="entry name" value="Mal/L-sulf/L-lact_DH-like_ah"/>
</dbReference>
<reference evidence="3" key="2">
    <citation type="submission" date="2023-01" db="EMBL/GenBank/DDBJ databases">
        <authorList>
            <person name="Sun Q."/>
            <person name="Evtushenko L."/>
        </authorList>
    </citation>
    <scope>NUCLEOTIDE SEQUENCE</scope>
    <source>
        <strain evidence="3">VKM Ac-1069</strain>
    </source>
</reference>
<proteinExistence type="inferred from homology"/>
<reference evidence="3" key="1">
    <citation type="journal article" date="2014" name="Int. J. Syst. Evol. Microbiol.">
        <title>Complete genome sequence of Corynebacterium casei LMG S-19264T (=DSM 44701T), isolated from a smear-ripened cheese.</title>
        <authorList>
            <consortium name="US DOE Joint Genome Institute (JGI-PGF)"/>
            <person name="Walter F."/>
            <person name="Albersmeier A."/>
            <person name="Kalinowski J."/>
            <person name="Ruckert C."/>
        </authorList>
    </citation>
    <scope>NUCLEOTIDE SEQUENCE</scope>
    <source>
        <strain evidence="3">VKM Ac-1069</strain>
    </source>
</reference>
<dbReference type="Pfam" id="PF02615">
    <property type="entry name" value="Ldh_2"/>
    <property type="match status" value="1"/>
</dbReference>
<evidence type="ECO:0000256" key="1">
    <source>
        <dbReference type="ARBA" id="ARBA00006056"/>
    </source>
</evidence>
<dbReference type="Gene3D" id="1.10.1530.10">
    <property type="match status" value="1"/>
</dbReference>
<evidence type="ECO:0000256" key="2">
    <source>
        <dbReference type="ARBA" id="ARBA00023002"/>
    </source>
</evidence>
<gene>
    <name evidence="3" type="ORF">GCM10017577_33810</name>
</gene>